<feature type="compositionally biased region" description="Basic and acidic residues" evidence="1">
    <location>
        <begin position="1"/>
        <end position="14"/>
    </location>
</feature>
<feature type="region of interest" description="Disordered" evidence="1">
    <location>
        <begin position="192"/>
        <end position="290"/>
    </location>
</feature>
<reference evidence="2 3" key="1">
    <citation type="submission" date="2019-08" db="EMBL/GenBank/DDBJ databases">
        <authorList>
            <person name="Alioto T."/>
            <person name="Alioto T."/>
            <person name="Gomez Garrido J."/>
        </authorList>
    </citation>
    <scope>NUCLEOTIDE SEQUENCE [LARGE SCALE GENOMIC DNA]</scope>
</reference>
<gene>
    <name evidence="2" type="ORF">CINCED_3A009822</name>
</gene>
<name>A0A5E4M8V7_9HEMI</name>
<organism evidence="2 3">
    <name type="scientific">Cinara cedri</name>
    <dbReference type="NCBI Taxonomy" id="506608"/>
    <lineage>
        <taxon>Eukaryota</taxon>
        <taxon>Metazoa</taxon>
        <taxon>Ecdysozoa</taxon>
        <taxon>Arthropoda</taxon>
        <taxon>Hexapoda</taxon>
        <taxon>Insecta</taxon>
        <taxon>Pterygota</taxon>
        <taxon>Neoptera</taxon>
        <taxon>Paraneoptera</taxon>
        <taxon>Hemiptera</taxon>
        <taxon>Sternorrhyncha</taxon>
        <taxon>Aphidomorpha</taxon>
        <taxon>Aphidoidea</taxon>
        <taxon>Aphididae</taxon>
        <taxon>Lachninae</taxon>
        <taxon>Cinara</taxon>
    </lineage>
</organism>
<feature type="region of interest" description="Disordered" evidence="1">
    <location>
        <begin position="302"/>
        <end position="331"/>
    </location>
</feature>
<accession>A0A5E4M8V7</accession>
<feature type="compositionally biased region" description="Basic and acidic residues" evidence="1">
    <location>
        <begin position="221"/>
        <end position="230"/>
    </location>
</feature>
<evidence type="ECO:0000256" key="1">
    <source>
        <dbReference type="SAM" id="MobiDB-lite"/>
    </source>
</evidence>
<evidence type="ECO:0000313" key="2">
    <source>
        <dbReference type="EMBL" id="VVC28644.1"/>
    </source>
</evidence>
<feature type="region of interest" description="Disordered" evidence="1">
    <location>
        <begin position="1"/>
        <end position="20"/>
    </location>
</feature>
<dbReference type="OrthoDB" id="76173at2759"/>
<protein>
    <submittedName>
        <fullName evidence="2">Uncharacterized protein</fullName>
    </submittedName>
</protein>
<proteinExistence type="predicted"/>
<dbReference type="Proteomes" id="UP000325440">
    <property type="component" value="Unassembled WGS sequence"/>
</dbReference>
<dbReference type="InterPro" id="IPR058559">
    <property type="entry name" value="PRM_STIL"/>
</dbReference>
<keyword evidence="3" id="KW-1185">Reference proteome</keyword>
<dbReference type="EMBL" id="CABPRJ010000482">
    <property type="protein sequence ID" value="VVC28644.1"/>
    <property type="molecule type" value="Genomic_DNA"/>
</dbReference>
<feature type="region of interest" description="Disordered" evidence="1">
    <location>
        <begin position="447"/>
        <end position="490"/>
    </location>
</feature>
<sequence>MYSNSKNDELEPRPVPKPTQYQVISARTEVPELSIVFDSSESIAKAKVSNSPSYYATRQSAQETYGSYNEWKNRKTSPVNKETRFYEPREKHSCGSSSFTDCNQNPYNYFTDKVSYDSSNNYHKCACQNAPTVKDIYNMMQMQNDQIKFLLETVQKLSMTLSNQQNQHKCCCFLNSHCKNVNDNKPTELLKTSENPVNCQLDKLNDNSTEKPLNSLKKGKSVPEKNESNKGSKPLMKPDNISKDRSKPLSKQDSISKDRSKQQIIREVADNEKDNKKDIERTNSVASDESFDLNANDVQVIEAPISPDQSIHIEMKSSSEDSNDSECEEENSKKIEVGWTIYNNIIGQVNNLLEDSEQKSEVAKPVKCIKPTPTTKSKNFEPYPHIMLTDNGKIDSSLQMQALAMQYLAPEQSVKFNMDKPAMKSPNNYSISTMHYMERYHLIGSEQNLTQENHRHPEALSNKKKKSSSKNKAPSKILNITELRQQPKLQ</sequence>
<dbReference type="Pfam" id="PF26399">
    <property type="entry name" value="PRM_STIL"/>
    <property type="match status" value="1"/>
</dbReference>
<feature type="compositionally biased region" description="Basic and acidic residues" evidence="1">
    <location>
        <begin position="267"/>
        <end position="281"/>
    </location>
</feature>
<evidence type="ECO:0000313" key="3">
    <source>
        <dbReference type="Proteomes" id="UP000325440"/>
    </source>
</evidence>
<dbReference type="AlphaFoldDB" id="A0A5E4M8V7"/>